<proteinExistence type="predicted"/>
<reference evidence="1 2" key="1">
    <citation type="journal article" date="2021" name="Genome Biol.">
        <title>AFLAP: assembly-free linkage analysis pipeline using k-mers from genome sequencing data.</title>
        <authorList>
            <person name="Fletcher K."/>
            <person name="Zhang L."/>
            <person name="Gil J."/>
            <person name="Han R."/>
            <person name="Cavanaugh K."/>
            <person name="Michelmore R."/>
        </authorList>
    </citation>
    <scope>NUCLEOTIDE SEQUENCE [LARGE SCALE GENOMIC DNA]</scope>
    <source>
        <strain evidence="1 2">SF5</strain>
    </source>
</reference>
<dbReference type="AlphaFoldDB" id="A0A976NZ91"/>
<accession>A0A976NZ91</accession>
<keyword evidence="2" id="KW-1185">Reference proteome</keyword>
<dbReference type="KEGG" id="blac:94350420"/>
<dbReference type="Proteomes" id="UP000294530">
    <property type="component" value="Unassembled WGS sequence"/>
</dbReference>
<organism evidence="1 2">
    <name type="scientific">Bremia lactucae</name>
    <name type="common">Lettuce downy mildew</name>
    <dbReference type="NCBI Taxonomy" id="4779"/>
    <lineage>
        <taxon>Eukaryota</taxon>
        <taxon>Sar</taxon>
        <taxon>Stramenopiles</taxon>
        <taxon>Oomycota</taxon>
        <taxon>Peronosporomycetes</taxon>
        <taxon>Peronosporales</taxon>
        <taxon>Peronosporaceae</taxon>
        <taxon>Bremia</taxon>
    </lineage>
</organism>
<comment type="caution">
    <text evidence="1">The sequence shown here is derived from an EMBL/GenBank/DDBJ whole genome shotgun (WGS) entry which is preliminary data.</text>
</comment>
<evidence type="ECO:0000313" key="1">
    <source>
        <dbReference type="EMBL" id="TDH73421.1"/>
    </source>
</evidence>
<protein>
    <submittedName>
        <fullName evidence="1">Uncharacterized protein</fullName>
    </submittedName>
</protein>
<dbReference type="EMBL" id="SHOA02000001">
    <property type="protein sequence ID" value="TDH73421.1"/>
    <property type="molecule type" value="Genomic_DNA"/>
</dbReference>
<dbReference type="RefSeq" id="XP_067822919.1">
    <property type="nucleotide sequence ID" value="XM_067964749.1"/>
</dbReference>
<sequence length="109" mass="12213">MVICVLCGNDVAKLADALGKADANVDSSKIAESVCMVWFERWEIVWSDDLVNDIFKHLEIDAVDFDEILTSPALRILYFIADTLQLERMKSLSGAALEQMEDAYLAQLN</sequence>
<dbReference type="GeneID" id="94350420"/>
<evidence type="ECO:0000313" key="2">
    <source>
        <dbReference type="Proteomes" id="UP000294530"/>
    </source>
</evidence>
<gene>
    <name evidence="1" type="ORF">CCR75_006681</name>
</gene>
<name>A0A976NZ91_BRELC</name>